<dbReference type="EMBL" id="LGRX02033520">
    <property type="protein sequence ID" value="KAK3240905.1"/>
    <property type="molecule type" value="Genomic_DNA"/>
</dbReference>
<sequence length="122" mass="12885">MSVSDCPWKGSPDGSMRRANSKRTRFPSDGKAELDESIQSAAGEAGSTSSSSVENKILFASTRTGRVASSCRISGAKPMSSVMKAVYSADTIRDASESDIVANALRRDAMVAVDLVEATMME</sequence>
<dbReference type="AlphaFoldDB" id="A0AAE0BS65"/>
<name>A0AAE0BS65_9CHLO</name>
<dbReference type="Proteomes" id="UP001190700">
    <property type="component" value="Unassembled WGS sequence"/>
</dbReference>
<proteinExistence type="predicted"/>
<organism evidence="2 3">
    <name type="scientific">Cymbomonas tetramitiformis</name>
    <dbReference type="NCBI Taxonomy" id="36881"/>
    <lineage>
        <taxon>Eukaryota</taxon>
        <taxon>Viridiplantae</taxon>
        <taxon>Chlorophyta</taxon>
        <taxon>Pyramimonadophyceae</taxon>
        <taxon>Pyramimonadales</taxon>
        <taxon>Pyramimonadaceae</taxon>
        <taxon>Cymbomonas</taxon>
    </lineage>
</organism>
<evidence type="ECO:0000313" key="3">
    <source>
        <dbReference type="Proteomes" id="UP001190700"/>
    </source>
</evidence>
<gene>
    <name evidence="2" type="ORF">CYMTET_49291</name>
</gene>
<accession>A0AAE0BS65</accession>
<protein>
    <submittedName>
        <fullName evidence="2">Uncharacterized protein</fullName>
    </submittedName>
</protein>
<feature type="region of interest" description="Disordered" evidence="1">
    <location>
        <begin position="1"/>
        <end position="54"/>
    </location>
</feature>
<reference evidence="2 3" key="1">
    <citation type="journal article" date="2015" name="Genome Biol. Evol.">
        <title>Comparative Genomics of a Bacterivorous Green Alga Reveals Evolutionary Causalities and Consequences of Phago-Mixotrophic Mode of Nutrition.</title>
        <authorList>
            <person name="Burns J.A."/>
            <person name="Paasch A."/>
            <person name="Narechania A."/>
            <person name="Kim E."/>
        </authorList>
    </citation>
    <scope>NUCLEOTIDE SEQUENCE [LARGE SCALE GENOMIC DNA]</scope>
    <source>
        <strain evidence="2 3">PLY_AMNH</strain>
    </source>
</reference>
<keyword evidence="3" id="KW-1185">Reference proteome</keyword>
<evidence type="ECO:0000313" key="2">
    <source>
        <dbReference type="EMBL" id="KAK3240905.1"/>
    </source>
</evidence>
<evidence type="ECO:0000256" key="1">
    <source>
        <dbReference type="SAM" id="MobiDB-lite"/>
    </source>
</evidence>
<feature type="compositionally biased region" description="Low complexity" evidence="1">
    <location>
        <begin position="40"/>
        <end position="52"/>
    </location>
</feature>
<comment type="caution">
    <text evidence="2">The sequence shown here is derived from an EMBL/GenBank/DDBJ whole genome shotgun (WGS) entry which is preliminary data.</text>
</comment>